<sequence>MDFSKTRKSPILLQEISRKYALDPLRPIRGFVKLENNADKGLVTVIVENVKIFPAGEYCYKLLLAGIKKEQQVYHLLGSIVLSSGGRGEGIFRIRPADLNGHGSCLWEFDTMIVAAASVTNPRESLHPVLQGKFRIACPADPLPTAAPKDYSPFYQDFVLDRCITIARMQKQLTDIRPFYHDSTSAHWKKVLDWSDFPILSPGSETPVKIYGHFLWGWNDTHYFVAVPGRFLPAEQPDSGRSGFTFWQPILGMEKIQQDTSLPLQQRRDQTYGYWIASISRRTGKIEEYPYRAVTSGCPGTIL</sequence>
<evidence type="ECO:0000313" key="1">
    <source>
        <dbReference type="EMBL" id="MBC5998881.1"/>
    </source>
</evidence>
<evidence type="ECO:0000313" key="2">
    <source>
        <dbReference type="Proteomes" id="UP000644115"/>
    </source>
</evidence>
<protein>
    <submittedName>
        <fullName evidence="1">Uncharacterized protein</fullName>
    </submittedName>
</protein>
<proteinExistence type="predicted"/>
<gene>
    <name evidence="1" type="ORF">H8876_02550</name>
</gene>
<keyword evidence="2" id="KW-1185">Reference proteome</keyword>
<dbReference type="RefSeq" id="WP_249286390.1">
    <property type="nucleotide sequence ID" value="NZ_JACRWC010000039.1"/>
</dbReference>
<accession>A0A923NB37</accession>
<comment type="caution">
    <text evidence="1">The sequence shown here is derived from an EMBL/GenBank/DDBJ whole genome shotgun (WGS) entry which is preliminary data.</text>
</comment>
<name>A0A923NB37_9FIRM</name>
<dbReference type="Proteomes" id="UP000644115">
    <property type="component" value="Unassembled WGS sequence"/>
</dbReference>
<dbReference type="AlphaFoldDB" id="A0A923NB37"/>
<dbReference type="EMBL" id="JACRWC010000039">
    <property type="protein sequence ID" value="MBC5998881.1"/>
    <property type="molecule type" value="Genomic_DNA"/>
</dbReference>
<reference evidence="1" key="1">
    <citation type="submission" date="2020-08" db="EMBL/GenBank/DDBJ databases">
        <authorList>
            <person name="Liu C."/>
            <person name="Sun Q."/>
        </authorList>
    </citation>
    <scope>NUCLEOTIDE SEQUENCE</scope>
    <source>
        <strain evidence="1">BX16</strain>
    </source>
</reference>
<organism evidence="1 2">
    <name type="scientific">Lentihominibacter faecis</name>
    <dbReference type="NCBI Taxonomy" id="2764712"/>
    <lineage>
        <taxon>Bacteria</taxon>
        <taxon>Bacillati</taxon>
        <taxon>Bacillota</taxon>
        <taxon>Clostridia</taxon>
        <taxon>Peptostreptococcales</taxon>
        <taxon>Anaerovoracaceae</taxon>
        <taxon>Lentihominibacter</taxon>
    </lineage>
</organism>